<feature type="compositionally biased region" description="Basic and acidic residues" evidence="2">
    <location>
        <begin position="600"/>
        <end position="621"/>
    </location>
</feature>
<name>A0A9W7G5F5_9STRA</name>
<comment type="caution">
    <text evidence="3">The sequence shown here is derived from an EMBL/GenBank/DDBJ whole genome shotgun (WGS) entry which is preliminary data.</text>
</comment>
<feature type="region of interest" description="Disordered" evidence="2">
    <location>
        <begin position="506"/>
        <end position="539"/>
    </location>
</feature>
<protein>
    <submittedName>
        <fullName evidence="3">Uncharacterized protein</fullName>
    </submittedName>
</protein>
<feature type="compositionally biased region" description="Basic residues" evidence="2">
    <location>
        <begin position="111"/>
        <end position="128"/>
    </location>
</feature>
<dbReference type="InterPro" id="IPR019734">
    <property type="entry name" value="TPR_rpt"/>
</dbReference>
<proteinExistence type="predicted"/>
<dbReference type="Gene3D" id="1.25.40.10">
    <property type="entry name" value="Tetratricopeptide repeat domain"/>
    <property type="match status" value="2"/>
</dbReference>
<dbReference type="PROSITE" id="PS50005">
    <property type="entry name" value="TPR"/>
    <property type="match status" value="1"/>
</dbReference>
<organism evidence="3 4">
    <name type="scientific">Triparma columacea</name>
    <dbReference type="NCBI Taxonomy" id="722753"/>
    <lineage>
        <taxon>Eukaryota</taxon>
        <taxon>Sar</taxon>
        <taxon>Stramenopiles</taxon>
        <taxon>Ochrophyta</taxon>
        <taxon>Bolidophyceae</taxon>
        <taxon>Parmales</taxon>
        <taxon>Triparmaceae</taxon>
        <taxon>Triparma</taxon>
    </lineage>
</organism>
<gene>
    <name evidence="3" type="ORF">TrCOL_g1563</name>
</gene>
<sequence>MGNSVATQSGVRGERLIGVDEAQALLGPLWNPYKEEFNQLQPPVELKVFAEHATKVLNNLVQTGRVSLALDLVDSGHTMFVKDVSGTPTKVKSSNLSINIQGVPVDVPARTIKKKKRKEKRAEKKRRMQASYGGSKAVPSSVSTLDANEGLFSGPSGGSTDSPGASRRNSISKAEKRVSISEIQGEGPAPENYIPENKLLPNETFDGATSMDIVELRELYYEADEQTQEDIMEDIIDQIDKICHFASYDGVSPSDLLVDKDGAWDGTPEALVPDLTRLGWDLTHFADEVVDMDEDDERFNKLQETNIESLYSFGLCCFGIARTLAPEEHADILCGIGMTLADLGHASEGFKILDLSLKVEPTNHISMLYRGIIHYDLGNLEAASEELETAISQCAKSNDAYHLEEALRKRGNVLEDLGDFKSAATNYALAMELRPHDPIFVSARALCLIELGLYTKAGVLLVTASKMYHEEGDETSSHHCLEEVNKCKKRMAERRLEREKLQVLEAGGKGGVAKPKRSPTPQEQKGARPGSMSPAMMKQKLAEAEERVAKQKRENTTGGLKMFGGLDKPSTKQQEAEKMAKINNARASMKDKKQRPPSMSREEMKQKLAEAEARVAREKKNNTSGGLKMFGGFDRKVDDKAASGKRERIQGARTSMRQKKQQTPMTPEEMKMKLLEAEARVKKQKESGGKGVKMFKL</sequence>
<dbReference type="EMBL" id="BRYA01000035">
    <property type="protein sequence ID" value="GMI33768.1"/>
    <property type="molecule type" value="Genomic_DNA"/>
</dbReference>
<feature type="region of interest" description="Disordered" evidence="2">
    <location>
        <begin position="108"/>
        <end position="198"/>
    </location>
</feature>
<keyword evidence="4" id="KW-1185">Reference proteome</keyword>
<feature type="compositionally biased region" description="Basic and acidic residues" evidence="2">
    <location>
        <begin position="633"/>
        <end position="650"/>
    </location>
</feature>
<dbReference type="AlphaFoldDB" id="A0A9W7G5F5"/>
<keyword evidence="1" id="KW-0802">TPR repeat</keyword>
<dbReference type="OrthoDB" id="2942533at2759"/>
<accession>A0A9W7G5F5</accession>
<reference evidence="4" key="1">
    <citation type="journal article" date="2023" name="Commun. Biol.">
        <title>Genome analysis of Parmales, the sister group of diatoms, reveals the evolutionary specialization of diatoms from phago-mixotrophs to photoautotrophs.</title>
        <authorList>
            <person name="Ban H."/>
            <person name="Sato S."/>
            <person name="Yoshikawa S."/>
            <person name="Yamada K."/>
            <person name="Nakamura Y."/>
            <person name="Ichinomiya M."/>
            <person name="Sato N."/>
            <person name="Blanc-Mathieu R."/>
            <person name="Endo H."/>
            <person name="Kuwata A."/>
            <person name="Ogata H."/>
        </authorList>
    </citation>
    <scope>NUCLEOTIDE SEQUENCE [LARGE SCALE GENOMIC DNA]</scope>
</reference>
<dbReference type="InterPro" id="IPR011990">
    <property type="entry name" value="TPR-like_helical_dom_sf"/>
</dbReference>
<feature type="repeat" description="TPR" evidence="1">
    <location>
        <begin position="404"/>
        <end position="437"/>
    </location>
</feature>
<dbReference type="SMART" id="SM00028">
    <property type="entry name" value="TPR"/>
    <property type="match status" value="3"/>
</dbReference>
<dbReference type="Proteomes" id="UP001165065">
    <property type="component" value="Unassembled WGS sequence"/>
</dbReference>
<feature type="region of interest" description="Disordered" evidence="2">
    <location>
        <begin position="582"/>
        <end position="669"/>
    </location>
</feature>
<evidence type="ECO:0000256" key="1">
    <source>
        <dbReference type="PROSITE-ProRule" id="PRU00339"/>
    </source>
</evidence>
<dbReference type="SUPFAM" id="SSF48452">
    <property type="entry name" value="TPR-like"/>
    <property type="match status" value="1"/>
</dbReference>
<evidence type="ECO:0000313" key="3">
    <source>
        <dbReference type="EMBL" id="GMI33768.1"/>
    </source>
</evidence>
<evidence type="ECO:0000256" key="2">
    <source>
        <dbReference type="SAM" id="MobiDB-lite"/>
    </source>
</evidence>
<evidence type="ECO:0000313" key="4">
    <source>
        <dbReference type="Proteomes" id="UP001165065"/>
    </source>
</evidence>